<protein>
    <submittedName>
        <fullName evidence="1">Uncharacterized protein</fullName>
    </submittedName>
</protein>
<dbReference type="AlphaFoldDB" id="A0A0S4WX20"/>
<name>A0A0S4WX20_RALSL</name>
<proteinExistence type="predicted"/>
<gene>
    <name evidence="1" type="ORF">RUN215_v1_650064</name>
</gene>
<dbReference type="EMBL" id="LN899820">
    <property type="protein sequence ID" value="CUV56069.1"/>
    <property type="molecule type" value="Genomic_DNA"/>
</dbReference>
<organism evidence="1">
    <name type="scientific">Ralstonia solanacearum</name>
    <name type="common">Pseudomonas solanacearum</name>
    <dbReference type="NCBI Taxonomy" id="305"/>
    <lineage>
        <taxon>Bacteria</taxon>
        <taxon>Pseudomonadati</taxon>
        <taxon>Pseudomonadota</taxon>
        <taxon>Betaproteobacteria</taxon>
        <taxon>Burkholderiales</taxon>
        <taxon>Burkholderiaceae</taxon>
        <taxon>Ralstonia</taxon>
        <taxon>Ralstonia solanacearum species complex</taxon>
    </lineage>
</organism>
<evidence type="ECO:0000313" key="1">
    <source>
        <dbReference type="EMBL" id="CUV56069.1"/>
    </source>
</evidence>
<reference evidence="1" key="1">
    <citation type="submission" date="2015-10" db="EMBL/GenBank/DDBJ databases">
        <authorList>
            <person name="Gilbert D.G."/>
        </authorList>
    </citation>
    <scope>NUCLEOTIDE SEQUENCE</scope>
    <source>
        <strain evidence="1">Phyl III-seqv23</strain>
    </source>
</reference>
<accession>A0A0S4WX20</accession>
<sequence length="96" mass="10508">MPSHSGSRQAVTARSCYHAQPFPVHQMDRPGCRARRHYAASATRRAYTRIILGHAAHHLSDRRLVRSVAGTHVLGVSAYASTVTSPPIACAMRLYA</sequence>